<sequence>MLFGIVLHPANMAAVAGVLFLSWVLYKFFKPSDLPDLPIVGIRKGEWFAFRRAAWRNTWNLKAAEHEMYTEYTSKGQAAIIPLLTSSPVILPLSDTKFIVEAPDSQVDMHMNLGDLFQVKYTIMDQDITNRPIHIHLIVTTLTKEIGNLVPDMLDEASRALERVWGTSHEWREINVYETGRQIIGSVSNRIFFGLPICRDPTLVETGMAYAQDVPVSSFFLRIAMPAVRPLIAPLITLRARYHTYKFRNIVKPTIKRRVQEFDARQNDPEANKRLGPAPNDFLEWSIKQAKETGEASLWSPEKLADRLLVLNFVSIHTTTFALVNAVIDLVCWDTPETISELRAEISSVLAAHSGRWDKRSLAAMHKLDSLLRESMRLHGAAPVALGRRVAARQGIDTPSGAHLPYLTTLMVPAYSYNRDRTVFGEDADQFRPFRFAEGRADKDVQYVDRARRAFPTTSPDFLAFGHGRNACPGRFFASNELKLVVGYILMKYDFKIESQRPEGTFVGMTRIPPLKKNIWIRRRE</sequence>
<proteinExistence type="inferred from homology"/>
<dbReference type="PRINTS" id="PR00465">
    <property type="entry name" value="EP450IV"/>
</dbReference>
<gene>
    <name evidence="10" type="ORF">NKR19_g7635</name>
</gene>
<keyword evidence="9" id="KW-1133">Transmembrane helix</keyword>
<evidence type="ECO:0000313" key="11">
    <source>
        <dbReference type="Proteomes" id="UP001174691"/>
    </source>
</evidence>
<dbReference type="EMBL" id="JANBVN010000137">
    <property type="protein sequence ID" value="KAJ9138987.1"/>
    <property type="molecule type" value="Genomic_DNA"/>
</dbReference>
<dbReference type="InterPro" id="IPR001128">
    <property type="entry name" value="Cyt_P450"/>
</dbReference>
<evidence type="ECO:0000256" key="1">
    <source>
        <dbReference type="ARBA" id="ARBA00001971"/>
    </source>
</evidence>
<accession>A0AA38R9Z1</accession>
<evidence type="ECO:0000256" key="7">
    <source>
        <dbReference type="ARBA" id="ARBA00023033"/>
    </source>
</evidence>
<dbReference type="InterPro" id="IPR036396">
    <property type="entry name" value="Cyt_P450_sf"/>
</dbReference>
<keyword evidence="3 8" id="KW-0349">Heme</keyword>
<dbReference type="Gene3D" id="1.10.630.10">
    <property type="entry name" value="Cytochrome P450"/>
    <property type="match status" value="1"/>
</dbReference>
<dbReference type="CDD" id="cd11041">
    <property type="entry name" value="CYP503A1-like"/>
    <property type="match status" value="1"/>
</dbReference>
<evidence type="ECO:0000256" key="6">
    <source>
        <dbReference type="ARBA" id="ARBA00023004"/>
    </source>
</evidence>
<dbReference type="PANTHER" id="PTHR46206">
    <property type="entry name" value="CYTOCHROME P450"/>
    <property type="match status" value="1"/>
</dbReference>
<comment type="similarity">
    <text evidence="2">Belongs to the cytochrome P450 family.</text>
</comment>
<dbReference type="InterPro" id="IPR002403">
    <property type="entry name" value="Cyt_P450_E_grp-IV"/>
</dbReference>
<feature type="transmembrane region" description="Helical" evidence="9">
    <location>
        <begin position="6"/>
        <end position="26"/>
    </location>
</feature>
<evidence type="ECO:0000256" key="8">
    <source>
        <dbReference type="PIRSR" id="PIRSR602403-1"/>
    </source>
</evidence>
<evidence type="ECO:0000256" key="4">
    <source>
        <dbReference type="ARBA" id="ARBA00022723"/>
    </source>
</evidence>
<dbReference type="Pfam" id="PF00067">
    <property type="entry name" value="p450"/>
    <property type="match status" value="1"/>
</dbReference>
<keyword evidence="6 8" id="KW-0408">Iron</keyword>
<comment type="cofactor">
    <cofactor evidence="1 8">
        <name>heme</name>
        <dbReference type="ChEBI" id="CHEBI:30413"/>
    </cofactor>
</comment>
<keyword evidence="4 8" id="KW-0479">Metal-binding</keyword>
<dbReference type="SUPFAM" id="SSF48264">
    <property type="entry name" value="Cytochrome P450"/>
    <property type="match status" value="1"/>
</dbReference>
<comment type="caution">
    <text evidence="10">The sequence shown here is derived from an EMBL/GenBank/DDBJ whole genome shotgun (WGS) entry which is preliminary data.</text>
</comment>
<keyword evidence="7" id="KW-0503">Monooxygenase</keyword>
<keyword evidence="9" id="KW-0472">Membrane</keyword>
<evidence type="ECO:0000256" key="3">
    <source>
        <dbReference type="ARBA" id="ARBA00022617"/>
    </source>
</evidence>
<evidence type="ECO:0000256" key="9">
    <source>
        <dbReference type="SAM" id="Phobius"/>
    </source>
</evidence>
<evidence type="ECO:0000256" key="5">
    <source>
        <dbReference type="ARBA" id="ARBA00023002"/>
    </source>
</evidence>
<protein>
    <submittedName>
        <fullName evidence="10">Cytochrome P450</fullName>
    </submittedName>
</protein>
<name>A0AA38R9Z1_9PEZI</name>
<dbReference type="AlphaFoldDB" id="A0AA38R9Z1"/>
<organism evidence="10 11">
    <name type="scientific">Coniochaeta hoffmannii</name>
    <dbReference type="NCBI Taxonomy" id="91930"/>
    <lineage>
        <taxon>Eukaryota</taxon>
        <taxon>Fungi</taxon>
        <taxon>Dikarya</taxon>
        <taxon>Ascomycota</taxon>
        <taxon>Pezizomycotina</taxon>
        <taxon>Sordariomycetes</taxon>
        <taxon>Sordariomycetidae</taxon>
        <taxon>Coniochaetales</taxon>
        <taxon>Coniochaetaceae</taxon>
        <taxon>Coniochaeta</taxon>
    </lineage>
</organism>
<evidence type="ECO:0000313" key="10">
    <source>
        <dbReference type="EMBL" id="KAJ9138987.1"/>
    </source>
</evidence>
<dbReference type="GO" id="GO:0020037">
    <property type="term" value="F:heme binding"/>
    <property type="evidence" value="ECO:0007669"/>
    <property type="project" value="InterPro"/>
</dbReference>
<dbReference type="GO" id="GO:0016705">
    <property type="term" value="F:oxidoreductase activity, acting on paired donors, with incorporation or reduction of molecular oxygen"/>
    <property type="evidence" value="ECO:0007669"/>
    <property type="project" value="InterPro"/>
</dbReference>
<reference evidence="10" key="1">
    <citation type="submission" date="2022-07" db="EMBL/GenBank/DDBJ databases">
        <title>Fungi with potential for degradation of polypropylene.</title>
        <authorList>
            <person name="Gostincar C."/>
        </authorList>
    </citation>
    <scope>NUCLEOTIDE SEQUENCE</scope>
    <source>
        <strain evidence="10">EXF-13287</strain>
    </source>
</reference>
<keyword evidence="11" id="KW-1185">Reference proteome</keyword>
<dbReference type="GO" id="GO:0004497">
    <property type="term" value="F:monooxygenase activity"/>
    <property type="evidence" value="ECO:0007669"/>
    <property type="project" value="UniProtKB-KW"/>
</dbReference>
<dbReference type="PANTHER" id="PTHR46206:SF1">
    <property type="entry name" value="P450, PUTATIVE (EUROFUNG)-RELATED"/>
    <property type="match status" value="1"/>
</dbReference>
<keyword evidence="5" id="KW-0560">Oxidoreductase</keyword>
<keyword evidence="9" id="KW-0812">Transmembrane</keyword>
<evidence type="ECO:0000256" key="2">
    <source>
        <dbReference type="ARBA" id="ARBA00010617"/>
    </source>
</evidence>
<feature type="binding site" description="axial binding residue" evidence="8">
    <location>
        <position position="472"/>
    </location>
    <ligand>
        <name>heme</name>
        <dbReference type="ChEBI" id="CHEBI:30413"/>
    </ligand>
    <ligandPart>
        <name>Fe</name>
        <dbReference type="ChEBI" id="CHEBI:18248"/>
    </ligandPart>
</feature>
<dbReference type="Proteomes" id="UP001174691">
    <property type="component" value="Unassembled WGS sequence"/>
</dbReference>
<dbReference type="GO" id="GO:0005506">
    <property type="term" value="F:iron ion binding"/>
    <property type="evidence" value="ECO:0007669"/>
    <property type="project" value="InterPro"/>
</dbReference>